<dbReference type="InterPro" id="IPR039391">
    <property type="entry name" value="Phytocyanin-like"/>
</dbReference>
<feature type="chain" id="PRO_5043349442" description="Phytocyanin domain-containing protein" evidence="6">
    <location>
        <begin position="25"/>
        <end position="240"/>
    </location>
</feature>
<sequence>MAHRLNMLFLATIALAALLQNSAAQSTYNVGDASGWTVPQTGAVFYSTWAGNKTFRVGDTLVFNFASGSHNVAGVLKADFDACNTAKTQFVNRTGPANIVLNSTGERYYICTFSGHCSAGQKLAINVSAATPSPAPQPSSPAPSPATPSPGPSATPAPLRTPTSPAPAPSPGSFPSRPSPVSPPTASSPPPSPTATSSPTSAPPSSSTTPPSPPGSSATSLGVAGLSATLLSLFVAVFLC</sequence>
<reference evidence="8 9" key="1">
    <citation type="journal article" date="2021" name="Commun. Biol.">
        <title>The genome of Shorea leprosula (Dipterocarpaceae) highlights the ecological relevance of drought in aseasonal tropical rainforests.</title>
        <authorList>
            <person name="Ng K.K.S."/>
            <person name="Kobayashi M.J."/>
            <person name="Fawcett J.A."/>
            <person name="Hatakeyama M."/>
            <person name="Paape T."/>
            <person name="Ng C.H."/>
            <person name="Ang C.C."/>
            <person name="Tnah L.H."/>
            <person name="Lee C.T."/>
            <person name="Nishiyama T."/>
            <person name="Sese J."/>
            <person name="O'Brien M.J."/>
            <person name="Copetti D."/>
            <person name="Mohd Noor M.I."/>
            <person name="Ong R.C."/>
            <person name="Putra M."/>
            <person name="Sireger I.Z."/>
            <person name="Indrioko S."/>
            <person name="Kosugi Y."/>
            <person name="Izuno A."/>
            <person name="Isagi Y."/>
            <person name="Lee S.L."/>
            <person name="Shimizu K.K."/>
        </authorList>
    </citation>
    <scope>NUCLEOTIDE SEQUENCE [LARGE SCALE GENOMIC DNA]</scope>
    <source>
        <strain evidence="8">214</strain>
    </source>
</reference>
<dbReference type="PANTHER" id="PTHR33021">
    <property type="entry name" value="BLUE COPPER PROTEIN"/>
    <property type="match status" value="1"/>
</dbReference>
<dbReference type="Gene3D" id="2.60.40.420">
    <property type="entry name" value="Cupredoxins - blue copper proteins"/>
    <property type="match status" value="1"/>
</dbReference>
<evidence type="ECO:0000256" key="2">
    <source>
        <dbReference type="ARBA" id="ARBA00023008"/>
    </source>
</evidence>
<keyword evidence="5" id="KW-0472">Membrane</keyword>
<keyword evidence="2" id="KW-0186">Copper</keyword>
<feature type="compositionally biased region" description="Pro residues" evidence="4">
    <location>
        <begin position="164"/>
        <end position="193"/>
    </location>
</feature>
<keyword evidence="5" id="KW-1133">Transmembrane helix</keyword>
<feature type="transmembrane region" description="Helical" evidence="5">
    <location>
        <begin position="218"/>
        <end position="239"/>
    </location>
</feature>
<dbReference type="GO" id="GO:0009055">
    <property type="term" value="F:electron transfer activity"/>
    <property type="evidence" value="ECO:0007669"/>
    <property type="project" value="InterPro"/>
</dbReference>
<name>A0AAV5K0I9_9ROSI</name>
<dbReference type="AlphaFoldDB" id="A0AAV5K0I9"/>
<dbReference type="PRINTS" id="PR01217">
    <property type="entry name" value="PRICHEXTENSN"/>
</dbReference>
<evidence type="ECO:0000256" key="5">
    <source>
        <dbReference type="SAM" id="Phobius"/>
    </source>
</evidence>
<feature type="signal peptide" evidence="6">
    <location>
        <begin position="1"/>
        <end position="24"/>
    </location>
</feature>
<feature type="compositionally biased region" description="Pro residues" evidence="4">
    <location>
        <begin position="133"/>
        <end position="155"/>
    </location>
</feature>
<evidence type="ECO:0000256" key="4">
    <source>
        <dbReference type="SAM" id="MobiDB-lite"/>
    </source>
</evidence>
<dbReference type="Proteomes" id="UP001054252">
    <property type="component" value="Unassembled WGS sequence"/>
</dbReference>
<evidence type="ECO:0000313" key="9">
    <source>
        <dbReference type="Proteomes" id="UP001054252"/>
    </source>
</evidence>
<dbReference type="CDD" id="cd13920">
    <property type="entry name" value="Stellacyanin"/>
    <property type="match status" value="1"/>
</dbReference>
<keyword evidence="5" id="KW-0812">Transmembrane</keyword>
<evidence type="ECO:0000313" key="8">
    <source>
        <dbReference type="EMBL" id="GKV17013.1"/>
    </source>
</evidence>
<keyword evidence="6" id="KW-0732">Signal</keyword>
<dbReference type="InterPro" id="IPR003245">
    <property type="entry name" value="Phytocyanin_dom"/>
</dbReference>
<keyword evidence="9" id="KW-1185">Reference proteome</keyword>
<feature type="region of interest" description="Disordered" evidence="4">
    <location>
        <begin position="129"/>
        <end position="221"/>
    </location>
</feature>
<dbReference type="PROSITE" id="PS51485">
    <property type="entry name" value="PHYTOCYANIN"/>
    <property type="match status" value="1"/>
</dbReference>
<evidence type="ECO:0000256" key="1">
    <source>
        <dbReference type="ARBA" id="ARBA00022723"/>
    </source>
</evidence>
<feature type="compositionally biased region" description="Low complexity" evidence="4">
    <location>
        <begin position="194"/>
        <end position="220"/>
    </location>
</feature>
<dbReference type="GO" id="GO:0005886">
    <property type="term" value="C:plasma membrane"/>
    <property type="evidence" value="ECO:0007669"/>
    <property type="project" value="TreeGrafter"/>
</dbReference>
<accession>A0AAV5K0I9</accession>
<proteinExistence type="predicted"/>
<comment type="caution">
    <text evidence="8">The sequence shown here is derived from an EMBL/GenBank/DDBJ whole genome shotgun (WGS) entry which is preliminary data.</text>
</comment>
<evidence type="ECO:0000256" key="3">
    <source>
        <dbReference type="ARBA" id="ARBA00023180"/>
    </source>
</evidence>
<dbReference type="PANTHER" id="PTHR33021:SF496">
    <property type="entry name" value="OS08G0482700 PROTEIN"/>
    <property type="match status" value="1"/>
</dbReference>
<evidence type="ECO:0000256" key="6">
    <source>
        <dbReference type="SAM" id="SignalP"/>
    </source>
</evidence>
<keyword evidence="1" id="KW-0479">Metal-binding</keyword>
<dbReference type="Pfam" id="PF02298">
    <property type="entry name" value="Cu_bind_like"/>
    <property type="match status" value="1"/>
</dbReference>
<protein>
    <recommendedName>
        <fullName evidence="7">Phytocyanin domain-containing protein</fullName>
    </recommendedName>
</protein>
<dbReference type="SUPFAM" id="SSF49503">
    <property type="entry name" value="Cupredoxins"/>
    <property type="match status" value="1"/>
</dbReference>
<gene>
    <name evidence="8" type="ORF">SLEP1_g27574</name>
</gene>
<feature type="domain" description="Phytocyanin" evidence="7">
    <location>
        <begin position="26"/>
        <end position="129"/>
    </location>
</feature>
<organism evidence="8 9">
    <name type="scientific">Rubroshorea leprosula</name>
    <dbReference type="NCBI Taxonomy" id="152421"/>
    <lineage>
        <taxon>Eukaryota</taxon>
        <taxon>Viridiplantae</taxon>
        <taxon>Streptophyta</taxon>
        <taxon>Embryophyta</taxon>
        <taxon>Tracheophyta</taxon>
        <taxon>Spermatophyta</taxon>
        <taxon>Magnoliopsida</taxon>
        <taxon>eudicotyledons</taxon>
        <taxon>Gunneridae</taxon>
        <taxon>Pentapetalae</taxon>
        <taxon>rosids</taxon>
        <taxon>malvids</taxon>
        <taxon>Malvales</taxon>
        <taxon>Dipterocarpaceae</taxon>
        <taxon>Rubroshorea</taxon>
    </lineage>
</organism>
<dbReference type="InterPro" id="IPR008972">
    <property type="entry name" value="Cupredoxin"/>
</dbReference>
<keyword evidence="3" id="KW-0325">Glycoprotein</keyword>
<dbReference type="GO" id="GO:0046872">
    <property type="term" value="F:metal ion binding"/>
    <property type="evidence" value="ECO:0007669"/>
    <property type="project" value="UniProtKB-KW"/>
</dbReference>
<evidence type="ECO:0000259" key="7">
    <source>
        <dbReference type="PROSITE" id="PS51485"/>
    </source>
</evidence>
<dbReference type="EMBL" id="BPVZ01000047">
    <property type="protein sequence ID" value="GKV17013.1"/>
    <property type="molecule type" value="Genomic_DNA"/>
</dbReference>
<dbReference type="FunFam" id="2.60.40.420:FF:000003">
    <property type="entry name" value="Blue copper"/>
    <property type="match status" value="1"/>
</dbReference>